<proteinExistence type="predicted"/>
<evidence type="ECO:0000313" key="2">
    <source>
        <dbReference type="EMBL" id="MCP2362841.1"/>
    </source>
</evidence>
<feature type="compositionally biased region" description="Basic and acidic residues" evidence="1">
    <location>
        <begin position="275"/>
        <end position="288"/>
    </location>
</feature>
<gene>
    <name evidence="2" type="ORF">HD597_009861</name>
</gene>
<protein>
    <submittedName>
        <fullName evidence="2">Uncharacterized protein</fullName>
    </submittedName>
</protein>
<keyword evidence="3" id="KW-1185">Reference proteome</keyword>
<evidence type="ECO:0000256" key="1">
    <source>
        <dbReference type="SAM" id="MobiDB-lite"/>
    </source>
</evidence>
<organism evidence="2 3">
    <name type="scientific">Nonomuraea thailandensis</name>
    <dbReference type="NCBI Taxonomy" id="1188745"/>
    <lineage>
        <taxon>Bacteria</taxon>
        <taxon>Bacillati</taxon>
        <taxon>Actinomycetota</taxon>
        <taxon>Actinomycetes</taxon>
        <taxon>Streptosporangiales</taxon>
        <taxon>Streptosporangiaceae</taxon>
        <taxon>Nonomuraea</taxon>
    </lineage>
</organism>
<feature type="compositionally biased region" description="Basic and acidic residues" evidence="1">
    <location>
        <begin position="89"/>
        <end position="99"/>
    </location>
</feature>
<reference evidence="2" key="1">
    <citation type="submission" date="2022-06" db="EMBL/GenBank/DDBJ databases">
        <title>Sequencing the genomes of 1000 actinobacteria strains.</title>
        <authorList>
            <person name="Klenk H.-P."/>
        </authorList>
    </citation>
    <scope>NUCLEOTIDE SEQUENCE</scope>
    <source>
        <strain evidence="2">DSM 46694</strain>
    </source>
</reference>
<feature type="compositionally biased region" description="Basic and acidic residues" evidence="1">
    <location>
        <begin position="52"/>
        <end position="83"/>
    </location>
</feature>
<comment type="caution">
    <text evidence="2">The sequence shown here is derived from an EMBL/GenBank/DDBJ whole genome shotgun (WGS) entry which is preliminary data.</text>
</comment>
<dbReference type="AlphaFoldDB" id="A0A9X2GPL4"/>
<feature type="region of interest" description="Disordered" evidence="1">
    <location>
        <begin position="157"/>
        <end position="342"/>
    </location>
</feature>
<evidence type="ECO:0000313" key="3">
    <source>
        <dbReference type="Proteomes" id="UP001139648"/>
    </source>
</evidence>
<feature type="compositionally biased region" description="Gly residues" evidence="1">
    <location>
        <begin position="252"/>
        <end position="269"/>
    </location>
</feature>
<feature type="compositionally biased region" description="Basic and acidic residues" evidence="1">
    <location>
        <begin position="236"/>
        <end position="248"/>
    </location>
</feature>
<feature type="region of interest" description="Disordered" evidence="1">
    <location>
        <begin position="1"/>
        <end position="114"/>
    </location>
</feature>
<sequence length="342" mass="35264">MSGRDAGVARAQGTSPRRRRRRAAGGMGKHGARGRRGGGAERDAHRGAQAREPSEEGRGPDAEVRGPDEEGRGPRGEGGREGRALGGEDAGRAERREQARASAPGWGLGVEGSGSLARMGAGLAWRYKGRKARSNMRRAGRGRTCVCCRAWRGQNAGAVRPGARRSVGGAGAGRGAERPETWRGGARARHGGACRQGHRLELKEGTAQGRGSASPKLGCGEASVEGRRRGGSAQEPAREEGPARERQRTRGSAGGQRGGSAGGQRGGSTGQPAREAVREEGPGRERQRTRGSAGTSADGTPVRRSAAPAPETPQHPTTDGTRQAGRGPEKGRPPPGGRAGVA</sequence>
<dbReference type="Proteomes" id="UP001139648">
    <property type="component" value="Unassembled WGS sequence"/>
</dbReference>
<name>A0A9X2GPL4_9ACTN</name>
<dbReference type="EMBL" id="JAMZEB010000002">
    <property type="protein sequence ID" value="MCP2362841.1"/>
    <property type="molecule type" value="Genomic_DNA"/>
</dbReference>
<feature type="compositionally biased region" description="Low complexity" evidence="1">
    <location>
        <begin position="157"/>
        <end position="167"/>
    </location>
</feature>
<accession>A0A9X2GPL4</accession>